<protein>
    <submittedName>
        <fullName evidence="3">Uncharacterized protein</fullName>
    </submittedName>
</protein>
<evidence type="ECO:0000256" key="2">
    <source>
        <dbReference type="SAM" id="Phobius"/>
    </source>
</evidence>
<feature type="transmembrane region" description="Helical" evidence="2">
    <location>
        <begin position="345"/>
        <end position="367"/>
    </location>
</feature>
<sequence>MPPRKQPNIHIDDDNDSKPPAVVLTPVSQLDDHHSLGSISTATTPHTSSDTTRETPRSKRRTKGSTAENTSLSLSPINERSIVYSEMVLLVGTIVISAATFIYVMVPTTALLSLGVLFSSLYIMGASTLRRLITIELERLRQTNGLREILPTALYRFLTEESLHDQLNGESSTREWMYLLLYFLPLPREQLYYYLNRLNPQHVEQLHHRGVGHVILGPEAMQVVMGMQGYAEAQEEEATKESFALVPAESSSPVVVDEDNDDSVVFNAIWDAFYLSIYTPVASWTSGFVRSKVIRPFTSRILRYGTSISFLSAGWALTNFYQRNNGIVSWPLFRHTALHRREDRALYLTAAVSGASVVLALGVRYFFCAPNKKRSKKGKRI</sequence>
<feature type="transmembrane region" description="Helical" evidence="2">
    <location>
        <begin position="112"/>
        <end position="133"/>
    </location>
</feature>
<dbReference type="InParanoid" id="A0A1Z5JVK9"/>
<comment type="caution">
    <text evidence="3">The sequence shown here is derived from an EMBL/GenBank/DDBJ whole genome shotgun (WGS) entry which is preliminary data.</text>
</comment>
<keyword evidence="2" id="KW-0812">Transmembrane</keyword>
<evidence type="ECO:0000313" key="4">
    <source>
        <dbReference type="Proteomes" id="UP000198406"/>
    </source>
</evidence>
<feature type="region of interest" description="Disordered" evidence="1">
    <location>
        <begin position="1"/>
        <end position="72"/>
    </location>
</feature>
<dbReference type="Proteomes" id="UP000198406">
    <property type="component" value="Unassembled WGS sequence"/>
</dbReference>
<keyword evidence="4" id="KW-1185">Reference proteome</keyword>
<keyword evidence="2" id="KW-1133">Transmembrane helix</keyword>
<feature type="compositionally biased region" description="Low complexity" evidence="1">
    <location>
        <begin position="40"/>
        <end position="50"/>
    </location>
</feature>
<evidence type="ECO:0000256" key="1">
    <source>
        <dbReference type="SAM" id="MobiDB-lite"/>
    </source>
</evidence>
<keyword evidence="2" id="KW-0472">Membrane</keyword>
<accession>A0A1Z5JVK9</accession>
<proteinExistence type="predicted"/>
<evidence type="ECO:0000313" key="3">
    <source>
        <dbReference type="EMBL" id="GAX17906.1"/>
    </source>
</evidence>
<feature type="transmembrane region" description="Helical" evidence="2">
    <location>
        <begin position="87"/>
        <end position="106"/>
    </location>
</feature>
<reference evidence="3 4" key="1">
    <citation type="journal article" date="2015" name="Plant Cell">
        <title>Oil accumulation by the oleaginous diatom Fistulifera solaris as revealed by the genome and transcriptome.</title>
        <authorList>
            <person name="Tanaka T."/>
            <person name="Maeda Y."/>
            <person name="Veluchamy A."/>
            <person name="Tanaka M."/>
            <person name="Abida H."/>
            <person name="Marechal E."/>
            <person name="Bowler C."/>
            <person name="Muto M."/>
            <person name="Sunaga Y."/>
            <person name="Tanaka M."/>
            <person name="Yoshino T."/>
            <person name="Taniguchi T."/>
            <person name="Fukuda Y."/>
            <person name="Nemoto M."/>
            <person name="Matsumoto M."/>
            <person name="Wong P.S."/>
            <person name="Aburatani S."/>
            <person name="Fujibuchi W."/>
        </authorList>
    </citation>
    <scope>NUCLEOTIDE SEQUENCE [LARGE SCALE GENOMIC DNA]</scope>
    <source>
        <strain evidence="3 4">JPCC DA0580</strain>
    </source>
</reference>
<dbReference type="AlphaFoldDB" id="A0A1Z5JVK9"/>
<dbReference type="EMBL" id="BDSP01000123">
    <property type="protein sequence ID" value="GAX17906.1"/>
    <property type="molecule type" value="Genomic_DNA"/>
</dbReference>
<organism evidence="3 4">
    <name type="scientific">Fistulifera solaris</name>
    <name type="common">Oleaginous diatom</name>
    <dbReference type="NCBI Taxonomy" id="1519565"/>
    <lineage>
        <taxon>Eukaryota</taxon>
        <taxon>Sar</taxon>
        <taxon>Stramenopiles</taxon>
        <taxon>Ochrophyta</taxon>
        <taxon>Bacillariophyta</taxon>
        <taxon>Bacillariophyceae</taxon>
        <taxon>Bacillariophycidae</taxon>
        <taxon>Naviculales</taxon>
        <taxon>Naviculaceae</taxon>
        <taxon>Fistulifera</taxon>
    </lineage>
</organism>
<gene>
    <name evidence="3" type="ORF">FisN_18Hh112</name>
</gene>
<feature type="transmembrane region" description="Helical" evidence="2">
    <location>
        <begin position="301"/>
        <end position="321"/>
    </location>
</feature>
<name>A0A1Z5JVK9_FISSO</name>